<accession>A0ABV6KR56</accession>
<gene>
    <name evidence="1" type="ORF">ACFFHF_09515</name>
</gene>
<dbReference type="Gene3D" id="3.40.1350.10">
    <property type="match status" value="1"/>
</dbReference>
<reference evidence="1 2" key="1">
    <citation type="submission" date="2024-09" db="EMBL/GenBank/DDBJ databases">
        <authorList>
            <person name="Sun Q."/>
            <person name="Mori K."/>
        </authorList>
    </citation>
    <scope>NUCLEOTIDE SEQUENCE [LARGE SCALE GENOMIC DNA]</scope>
    <source>
        <strain evidence="1 2">CGMCC 1.9126</strain>
    </source>
</reference>
<evidence type="ECO:0000313" key="2">
    <source>
        <dbReference type="Proteomes" id="UP001589738"/>
    </source>
</evidence>
<protein>
    <recommendedName>
        <fullName evidence="3">DUF5655 domain-containing protein</fullName>
    </recommendedName>
</protein>
<sequence length="289" mass="33829">MDYIKLNKITLKDYPGVNEIWVQNVIANDPSIIGLGDIELKDKERKQPRAGRLDLLFQDENNKRYCVEIQLGKTDESHIIRTIEYWDIEKKRYPQYENVAVIIAEDITSRFLNVISLFNRSIPIIAIQMNAVEVNKQIGLQFVTVLDETALQTYSDEEEIAQTVVDRTYWEEKATPATVALADSLLEIIHEEIETNINLKFNKFYIGLERRGLTNNFITFKPRKDYIIVQPKLSKTEDFDNILEELSLDVLDYDTKGKCYRIRMKREDIKNHKEKIGQLFIEAEKSFNN</sequence>
<evidence type="ECO:0008006" key="3">
    <source>
        <dbReference type="Google" id="ProtNLM"/>
    </source>
</evidence>
<comment type="caution">
    <text evidence="1">The sequence shown here is derived from an EMBL/GenBank/DDBJ whole genome shotgun (WGS) entry which is preliminary data.</text>
</comment>
<dbReference type="InterPro" id="IPR011856">
    <property type="entry name" value="tRNA_endonuc-like_dom_sf"/>
</dbReference>
<name>A0ABV6KR56_9BACI</name>
<dbReference type="Proteomes" id="UP001589738">
    <property type="component" value="Unassembled WGS sequence"/>
</dbReference>
<dbReference type="RefSeq" id="WP_160547565.1">
    <property type="nucleotide sequence ID" value="NZ_JBHLUU010000027.1"/>
</dbReference>
<keyword evidence="2" id="KW-1185">Reference proteome</keyword>
<proteinExistence type="predicted"/>
<dbReference type="EMBL" id="JBHLUU010000027">
    <property type="protein sequence ID" value="MFC0475487.1"/>
    <property type="molecule type" value="Genomic_DNA"/>
</dbReference>
<evidence type="ECO:0000313" key="1">
    <source>
        <dbReference type="EMBL" id="MFC0475487.1"/>
    </source>
</evidence>
<organism evidence="1 2">
    <name type="scientific">Robertmurraya beringensis</name>
    <dbReference type="NCBI Taxonomy" id="641660"/>
    <lineage>
        <taxon>Bacteria</taxon>
        <taxon>Bacillati</taxon>
        <taxon>Bacillota</taxon>
        <taxon>Bacilli</taxon>
        <taxon>Bacillales</taxon>
        <taxon>Bacillaceae</taxon>
        <taxon>Robertmurraya</taxon>
    </lineage>
</organism>